<proteinExistence type="predicted"/>
<dbReference type="EMBL" id="MXAN01000047">
    <property type="protein sequence ID" value="OPH36673.1"/>
    <property type="molecule type" value="Genomic_DNA"/>
</dbReference>
<comment type="caution">
    <text evidence="1">The sequence shown here is derived from an EMBL/GenBank/DDBJ whole genome shotgun (WGS) entry which is preliminary data.</text>
</comment>
<accession>A0A1V4GVM9</accession>
<organism evidence="1 2">
    <name type="scientific">Moraxella lacunata</name>
    <dbReference type="NCBI Taxonomy" id="477"/>
    <lineage>
        <taxon>Bacteria</taxon>
        <taxon>Pseudomonadati</taxon>
        <taxon>Pseudomonadota</taxon>
        <taxon>Gammaproteobacteria</taxon>
        <taxon>Moraxellales</taxon>
        <taxon>Moraxellaceae</taxon>
        <taxon>Moraxella</taxon>
    </lineage>
</organism>
<dbReference type="Proteomes" id="UP000191025">
    <property type="component" value="Unassembled WGS sequence"/>
</dbReference>
<protein>
    <submittedName>
        <fullName evidence="1">Uncharacterized protein</fullName>
    </submittedName>
</protein>
<name>A0A1V4GVM9_MORLA</name>
<evidence type="ECO:0000313" key="1">
    <source>
        <dbReference type="EMBL" id="OPH36673.1"/>
    </source>
</evidence>
<sequence>MVRVFMIVLSLCYLISDCLFNHIYPKMPNKNSHQPILSMTVNNYQIKLAKTQKDNTKGNAKGRINTLGWYRWLALLNAVNLLS</sequence>
<evidence type="ECO:0000313" key="2">
    <source>
        <dbReference type="Proteomes" id="UP000191025"/>
    </source>
</evidence>
<dbReference type="AlphaFoldDB" id="A0A1V4GVM9"/>
<reference evidence="2" key="1">
    <citation type="submission" date="2017-03" db="EMBL/GenBank/DDBJ databases">
        <title>Draft genome sequence of Moraxella equi CCUG 4950T type strain.</title>
        <authorList>
            <person name="Salva-Serra F."/>
            <person name="Engstrom-Jakobsson H."/>
            <person name="Thorell K."/>
            <person name="Jaen-Luchoro D."/>
            <person name="Gonzales-Siles L."/>
            <person name="Karlsson R."/>
            <person name="Yazdan S."/>
            <person name="Boulund F."/>
            <person name="Johnning A."/>
            <person name="Engstrand L."/>
            <person name="Kristiansson E."/>
            <person name="Moore E."/>
        </authorList>
    </citation>
    <scope>NUCLEOTIDE SEQUENCE [LARGE SCALE GENOMIC DNA]</scope>
    <source>
        <strain evidence="2">CCUG 4441</strain>
    </source>
</reference>
<gene>
    <name evidence="1" type="ORF">B5J94_07000</name>
</gene>